<dbReference type="GeneID" id="28738975"/>
<keyword evidence="3" id="KW-1185">Reference proteome</keyword>
<dbReference type="EMBL" id="LFJN01000001">
    <property type="protein sequence ID" value="KPI45452.1"/>
    <property type="molecule type" value="Genomic_DNA"/>
</dbReference>
<gene>
    <name evidence="2" type="ORF">AB675_678</name>
</gene>
<dbReference type="InterPro" id="IPR011008">
    <property type="entry name" value="Dimeric_a/b-barrel"/>
</dbReference>
<dbReference type="VEuPathDB" id="FungiDB:AB675_678"/>
<evidence type="ECO:0000259" key="1">
    <source>
        <dbReference type="Pfam" id="PF07978"/>
    </source>
</evidence>
<dbReference type="RefSeq" id="XP_018005415.1">
    <property type="nucleotide sequence ID" value="XM_018147106.1"/>
</dbReference>
<dbReference type="AlphaFoldDB" id="A0A0N1P2F7"/>
<accession>A0A0N1P2F7</accession>
<reference evidence="2 3" key="1">
    <citation type="submission" date="2015-06" db="EMBL/GenBank/DDBJ databases">
        <title>Draft genome of the ant-associated black yeast Phialophora attae CBS 131958.</title>
        <authorList>
            <person name="Moreno L.F."/>
            <person name="Stielow B.J."/>
            <person name="de Hoog S."/>
            <person name="Vicente V.A."/>
            <person name="Weiss V.A."/>
            <person name="de Vries M."/>
            <person name="Cruz L.M."/>
            <person name="Souza E.M."/>
        </authorList>
    </citation>
    <scope>NUCLEOTIDE SEQUENCE [LARGE SCALE GENOMIC DNA]</scope>
    <source>
        <strain evidence="2 3">CBS 131958</strain>
    </source>
</reference>
<feature type="domain" description="NIPSNAP" evidence="1">
    <location>
        <begin position="7"/>
        <end position="83"/>
    </location>
</feature>
<organism evidence="2 3">
    <name type="scientific">Cyphellophora attinorum</name>
    <dbReference type="NCBI Taxonomy" id="1664694"/>
    <lineage>
        <taxon>Eukaryota</taxon>
        <taxon>Fungi</taxon>
        <taxon>Dikarya</taxon>
        <taxon>Ascomycota</taxon>
        <taxon>Pezizomycotina</taxon>
        <taxon>Eurotiomycetes</taxon>
        <taxon>Chaetothyriomycetidae</taxon>
        <taxon>Chaetothyriales</taxon>
        <taxon>Cyphellophoraceae</taxon>
        <taxon>Cyphellophora</taxon>
    </lineage>
</organism>
<dbReference type="Gene3D" id="3.30.70.100">
    <property type="match status" value="1"/>
</dbReference>
<dbReference type="SUPFAM" id="SSF54909">
    <property type="entry name" value="Dimeric alpha+beta barrel"/>
    <property type="match status" value="1"/>
</dbReference>
<dbReference type="Pfam" id="PF07978">
    <property type="entry name" value="NIPSNAP"/>
    <property type="match status" value="1"/>
</dbReference>
<evidence type="ECO:0000313" key="2">
    <source>
        <dbReference type="EMBL" id="KPI45452.1"/>
    </source>
</evidence>
<evidence type="ECO:0000313" key="3">
    <source>
        <dbReference type="Proteomes" id="UP000038010"/>
    </source>
</evidence>
<protein>
    <recommendedName>
        <fullName evidence="1">NIPSNAP domain-containing protein</fullName>
    </recommendedName>
</protein>
<dbReference type="InterPro" id="IPR012577">
    <property type="entry name" value="NIPSNAP"/>
</dbReference>
<comment type="caution">
    <text evidence="2">The sequence shown here is derived from an EMBL/GenBank/DDBJ whole genome shotgun (WGS) entry which is preliminary data.</text>
</comment>
<dbReference type="Proteomes" id="UP000038010">
    <property type="component" value="Unassembled WGS sequence"/>
</dbReference>
<proteinExistence type="predicted"/>
<name>A0A0N1P2F7_9EURO</name>
<sequence>MSPTVIELRQYTLHPGRRDDLIELFDHEFVESQEALGITVLGQFRDVHDANRFVWLRGFIDLASRPESLGAFYGGPVWAAHKDVANATMVTFDDVLLLRPSTPLPTPGERDAETPKSRFVATIHLAETPWTVETLPKPDAPVLAAFTTLYAKNNFPTLPIREDVHAYVWFTRFDTAADAESFVADRTTGDRTLVLAPTARSAMR</sequence>